<dbReference type="AlphaFoldDB" id="A0A453H7T7"/>
<feature type="signal peptide" evidence="2">
    <location>
        <begin position="1"/>
        <end position="21"/>
    </location>
</feature>
<feature type="compositionally biased region" description="Low complexity" evidence="1">
    <location>
        <begin position="26"/>
        <end position="40"/>
    </location>
</feature>
<organism evidence="3 4">
    <name type="scientific">Aegilops tauschii subsp. strangulata</name>
    <name type="common">Goatgrass</name>
    <dbReference type="NCBI Taxonomy" id="200361"/>
    <lineage>
        <taxon>Eukaryota</taxon>
        <taxon>Viridiplantae</taxon>
        <taxon>Streptophyta</taxon>
        <taxon>Embryophyta</taxon>
        <taxon>Tracheophyta</taxon>
        <taxon>Spermatophyta</taxon>
        <taxon>Magnoliopsida</taxon>
        <taxon>Liliopsida</taxon>
        <taxon>Poales</taxon>
        <taxon>Poaceae</taxon>
        <taxon>BOP clade</taxon>
        <taxon>Pooideae</taxon>
        <taxon>Triticodae</taxon>
        <taxon>Triticeae</taxon>
        <taxon>Triticinae</taxon>
        <taxon>Aegilops</taxon>
    </lineage>
</organism>
<keyword evidence="2" id="KW-0732">Signal</keyword>
<reference evidence="3" key="4">
    <citation type="submission" date="2019-03" db="UniProtKB">
        <authorList>
            <consortium name="EnsemblPlants"/>
        </authorList>
    </citation>
    <scope>IDENTIFICATION</scope>
</reference>
<dbReference type="EnsemblPlants" id="AET4Gv20095600.1">
    <property type="protein sequence ID" value="AET4Gv20095600.1"/>
    <property type="gene ID" value="AET4Gv20095600"/>
</dbReference>
<accession>A0A453H7T7</accession>
<evidence type="ECO:0000256" key="1">
    <source>
        <dbReference type="SAM" id="MobiDB-lite"/>
    </source>
</evidence>
<evidence type="ECO:0000313" key="4">
    <source>
        <dbReference type="Proteomes" id="UP000015105"/>
    </source>
</evidence>
<reference evidence="4" key="1">
    <citation type="journal article" date="2014" name="Science">
        <title>Ancient hybridizations among the ancestral genomes of bread wheat.</title>
        <authorList>
            <consortium name="International Wheat Genome Sequencing Consortium,"/>
            <person name="Marcussen T."/>
            <person name="Sandve S.R."/>
            <person name="Heier L."/>
            <person name="Spannagl M."/>
            <person name="Pfeifer M."/>
            <person name="Jakobsen K.S."/>
            <person name="Wulff B.B."/>
            <person name="Steuernagel B."/>
            <person name="Mayer K.F."/>
            <person name="Olsen O.A."/>
        </authorList>
    </citation>
    <scope>NUCLEOTIDE SEQUENCE [LARGE SCALE GENOMIC DNA]</scope>
    <source>
        <strain evidence="4">cv. AL8/78</strain>
    </source>
</reference>
<evidence type="ECO:0000313" key="3">
    <source>
        <dbReference type="EnsemblPlants" id="AET4Gv20095600.1"/>
    </source>
</evidence>
<dbReference type="Gramene" id="AET4Gv20095600.1">
    <property type="protein sequence ID" value="AET4Gv20095600.1"/>
    <property type="gene ID" value="AET4Gv20095600"/>
</dbReference>
<feature type="region of interest" description="Disordered" evidence="1">
    <location>
        <begin position="26"/>
        <end position="114"/>
    </location>
</feature>
<reference evidence="3" key="3">
    <citation type="journal article" date="2017" name="Nature">
        <title>Genome sequence of the progenitor of the wheat D genome Aegilops tauschii.</title>
        <authorList>
            <person name="Luo M.C."/>
            <person name="Gu Y.Q."/>
            <person name="Puiu D."/>
            <person name="Wang H."/>
            <person name="Twardziok S.O."/>
            <person name="Deal K.R."/>
            <person name="Huo N."/>
            <person name="Zhu T."/>
            <person name="Wang L."/>
            <person name="Wang Y."/>
            <person name="McGuire P.E."/>
            <person name="Liu S."/>
            <person name="Long H."/>
            <person name="Ramasamy R.K."/>
            <person name="Rodriguez J.C."/>
            <person name="Van S.L."/>
            <person name="Yuan L."/>
            <person name="Wang Z."/>
            <person name="Xia Z."/>
            <person name="Xiao L."/>
            <person name="Anderson O.D."/>
            <person name="Ouyang S."/>
            <person name="Liang Y."/>
            <person name="Zimin A.V."/>
            <person name="Pertea G."/>
            <person name="Qi P."/>
            <person name="Bennetzen J.L."/>
            <person name="Dai X."/>
            <person name="Dawson M.W."/>
            <person name="Muller H.G."/>
            <person name="Kugler K."/>
            <person name="Rivarola-Duarte L."/>
            <person name="Spannagl M."/>
            <person name="Mayer K.F.X."/>
            <person name="Lu F.H."/>
            <person name="Bevan M.W."/>
            <person name="Leroy P."/>
            <person name="Li P."/>
            <person name="You F.M."/>
            <person name="Sun Q."/>
            <person name="Liu Z."/>
            <person name="Lyons E."/>
            <person name="Wicker T."/>
            <person name="Salzberg S.L."/>
            <person name="Devos K.M."/>
            <person name="Dvorak J."/>
        </authorList>
    </citation>
    <scope>NUCLEOTIDE SEQUENCE [LARGE SCALE GENOMIC DNA]</scope>
    <source>
        <strain evidence="3">cv. AL8/78</strain>
    </source>
</reference>
<name>A0A453H7T7_AEGTS</name>
<feature type="chain" id="PRO_5019227063" evidence="2">
    <location>
        <begin position="22"/>
        <end position="114"/>
    </location>
</feature>
<proteinExistence type="predicted"/>
<feature type="compositionally biased region" description="Low complexity" evidence="1">
    <location>
        <begin position="71"/>
        <end position="99"/>
    </location>
</feature>
<reference evidence="3" key="5">
    <citation type="journal article" date="2021" name="G3 (Bethesda)">
        <title>Aegilops tauschii genome assembly Aet v5.0 features greater sequence contiguity and improved annotation.</title>
        <authorList>
            <person name="Wang L."/>
            <person name="Zhu T."/>
            <person name="Rodriguez J.C."/>
            <person name="Deal K.R."/>
            <person name="Dubcovsky J."/>
            <person name="McGuire P.E."/>
            <person name="Lux T."/>
            <person name="Spannagl M."/>
            <person name="Mayer K.F.X."/>
            <person name="Baldrich P."/>
            <person name="Meyers B.C."/>
            <person name="Huo N."/>
            <person name="Gu Y.Q."/>
            <person name="Zhou H."/>
            <person name="Devos K.M."/>
            <person name="Bennetzen J.L."/>
            <person name="Unver T."/>
            <person name="Budak H."/>
            <person name="Gulick P.J."/>
            <person name="Galiba G."/>
            <person name="Kalapos B."/>
            <person name="Nelson D.R."/>
            <person name="Li P."/>
            <person name="You F.M."/>
            <person name="Luo M.C."/>
            <person name="Dvorak J."/>
        </authorList>
    </citation>
    <scope>NUCLEOTIDE SEQUENCE [LARGE SCALE GENOMIC DNA]</scope>
    <source>
        <strain evidence="3">cv. AL8/78</strain>
    </source>
</reference>
<evidence type="ECO:0000256" key="2">
    <source>
        <dbReference type="SAM" id="SignalP"/>
    </source>
</evidence>
<reference evidence="4" key="2">
    <citation type="journal article" date="2017" name="Nat. Plants">
        <title>The Aegilops tauschii genome reveals multiple impacts of transposons.</title>
        <authorList>
            <person name="Zhao G."/>
            <person name="Zou C."/>
            <person name="Li K."/>
            <person name="Wang K."/>
            <person name="Li T."/>
            <person name="Gao L."/>
            <person name="Zhang X."/>
            <person name="Wang H."/>
            <person name="Yang Z."/>
            <person name="Liu X."/>
            <person name="Jiang W."/>
            <person name="Mao L."/>
            <person name="Kong X."/>
            <person name="Jiao Y."/>
            <person name="Jia J."/>
        </authorList>
    </citation>
    <scope>NUCLEOTIDE SEQUENCE [LARGE SCALE GENOMIC DNA]</scope>
    <source>
        <strain evidence="4">cv. AL8/78</strain>
    </source>
</reference>
<keyword evidence="4" id="KW-1185">Reference proteome</keyword>
<sequence>MLDDAASLKVFLLLLRWATLPQPLTPAAFDAPPIPAASSRGRGGASHGAKEVRTRWRDESTSQPPRGGGRCASCHPSPSPCCLSSSPATSFALSSASSPSSPPRRPRCPALARR</sequence>
<feature type="compositionally biased region" description="Basic residues" evidence="1">
    <location>
        <begin position="104"/>
        <end position="114"/>
    </location>
</feature>
<protein>
    <submittedName>
        <fullName evidence="3">Uncharacterized protein</fullName>
    </submittedName>
</protein>
<feature type="compositionally biased region" description="Basic and acidic residues" evidence="1">
    <location>
        <begin position="48"/>
        <end position="60"/>
    </location>
</feature>
<dbReference type="Proteomes" id="UP000015105">
    <property type="component" value="Chromosome 4D"/>
</dbReference>